<proteinExistence type="predicted"/>
<name>A0A0D7ATA5_9AGAR</name>
<reference evidence="1 2" key="1">
    <citation type="journal article" date="2015" name="Fungal Genet. Biol.">
        <title>Evolution of novel wood decay mechanisms in Agaricales revealed by the genome sequences of Fistulina hepatica and Cylindrobasidium torrendii.</title>
        <authorList>
            <person name="Floudas D."/>
            <person name="Held B.W."/>
            <person name="Riley R."/>
            <person name="Nagy L.G."/>
            <person name="Koehler G."/>
            <person name="Ransdell A.S."/>
            <person name="Younus H."/>
            <person name="Chow J."/>
            <person name="Chiniquy J."/>
            <person name="Lipzen A."/>
            <person name="Tritt A."/>
            <person name="Sun H."/>
            <person name="Haridas S."/>
            <person name="LaButti K."/>
            <person name="Ohm R.A."/>
            <person name="Kues U."/>
            <person name="Blanchette R.A."/>
            <person name="Grigoriev I.V."/>
            <person name="Minto R.E."/>
            <person name="Hibbett D.S."/>
        </authorList>
    </citation>
    <scope>NUCLEOTIDE SEQUENCE [LARGE SCALE GENOMIC DNA]</scope>
    <source>
        <strain evidence="1 2">FP15055 ss-10</strain>
    </source>
</reference>
<organism evidence="1 2">
    <name type="scientific">Cylindrobasidium torrendii FP15055 ss-10</name>
    <dbReference type="NCBI Taxonomy" id="1314674"/>
    <lineage>
        <taxon>Eukaryota</taxon>
        <taxon>Fungi</taxon>
        <taxon>Dikarya</taxon>
        <taxon>Basidiomycota</taxon>
        <taxon>Agaricomycotina</taxon>
        <taxon>Agaricomycetes</taxon>
        <taxon>Agaricomycetidae</taxon>
        <taxon>Agaricales</taxon>
        <taxon>Marasmiineae</taxon>
        <taxon>Physalacriaceae</taxon>
        <taxon>Cylindrobasidium</taxon>
    </lineage>
</organism>
<protein>
    <submittedName>
        <fullName evidence="1">Uncharacterized protein</fullName>
    </submittedName>
</protein>
<dbReference type="Proteomes" id="UP000054007">
    <property type="component" value="Unassembled WGS sequence"/>
</dbReference>
<evidence type="ECO:0000313" key="2">
    <source>
        <dbReference type="Proteomes" id="UP000054007"/>
    </source>
</evidence>
<dbReference type="AlphaFoldDB" id="A0A0D7ATA5"/>
<dbReference type="EMBL" id="KN881561">
    <property type="protein sequence ID" value="KIY60541.1"/>
    <property type="molecule type" value="Genomic_DNA"/>
</dbReference>
<evidence type="ECO:0000313" key="1">
    <source>
        <dbReference type="EMBL" id="KIY60541.1"/>
    </source>
</evidence>
<keyword evidence="2" id="KW-1185">Reference proteome</keyword>
<gene>
    <name evidence="1" type="ORF">CYLTODRAFT_23648</name>
</gene>
<accession>A0A0D7ATA5</accession>
<sequence length="160" mass="18471">MRYLFGGDFFSRTPDDAWFPHGRIPYDSPFEEDALDTLIYFYHLFEYETFLRQVDATDGPRILRLLSMLWNPLLATHFFNALNVPGNRCGESRFFEYCTDMMRPRRWAECQAAIEAKFGQLRAADNGTRNRLGRLGFPVEACADNVLGLPPFLPAVGKVY</sequence>